<evidence type="ECO:0000256" key="8">
    <source>
        <dbReference type="RuleBase" id="RU362110"/>
    </source>
</evidence>
<dbReference type="Gene3D" id="2.115.10.20">
    <property type="entry name" value="Glycosyl hydrolase domain, family 43"/>
    <property type="match status" value="1"/>
</dbReference>
<dbReference type="EC" id="3.2.1.26" evidence="3 8"/>
<dbReference type="PANTHER" id="PTHR43101:SF1">
    <property type="entry name" value="BETA-FRUCTOSIDASE"/>
    <property type="match status" value="1"/>
</dbReference>
<dbReference type="PANTHER" id="PTHR43101">
    <property type="entry name" value="BETA-FRUCTOSIDASE"/>
    <property type="match status" value="1"/>
</dbReference>
<keyword evidence="13" id="KW-1185">Reference proteome</keyword>
<reference evidence="12 13" key="1">
    <citation type="submission" date="2020-08" db="EMBL/GenBank/DDBJ databases">
        <title>Genome public.</title>
        <authorList>
            <person name="Liu C."/>
            <person name="Sun Q."/>
        </authorList>
    </citation>
    <scope>NUCLEOTIDE SEQUENCE [LARGE SCALE GENOMIC DNA]</scope>
    <source>
        <strain evidence="12 13">NSJ-46</strain>
    </source>
</reference>
<evidence type="ECO:0000256" key="6">
    <source>
        <dbReference type="ARBA" id="ARBA00023295"/>
    </source>
</evidence>
<evidence type="ECO:0000313" key="13">
    <source>
        <dbReference type="Proteomes" id="UP000657421"/>
    </source>
</evidence>
<evidence type="ECO:0000256" key="4">
    <source>
        <dbReference type="ARBA" id="ARBA00019623"/>
    </source>
</evidence>
<dbReference type="RefSeq" id="WP_249307505.1">
    <property type="nucleotide sequence ID" value="NZ_JACRSZ010000003.1"/>
</dbReference>
<dbReference type="InterPro" id="IPR013148">
    <property type="entry name" value="Glyco_hydro_32_N"/>
</dbReference>
<feature type="domain" description="Glycosyl hydrolase family 32 C-terminal" evidence="11">
    <location>
        <begin position="339"/>
        <end position="481"/>
    </location>
</feature>
<evidence type="ECO:0000313" key="12">
    <source>
        <dbReference type="EMBL" id="MBC8572499.1"/>
    </source>
</evidence>
<comment type="pathway">
    <text evidence="1 9">Glycan biosynthesis; sucrose metabolism.</text>
</comment>
<comment type="function">
    <text evidence="9">Enables the bacterium to metabolize sucrose as a sole carbon source.</text>
</comment>
<evidence type="ECO:0000256" key="7">
    <source>
        <dbReference type="ARBA" id="ARBA00033367"/>
    </source>
</evidence>
<gene>
    <name evidence="12" type="ORF">H8716_05265</name>
</gene>
<dbReference type="Pfam" id="PF08244">
    <property type="entry name" value="Glyco_hydro_32C"/>
    <property type="match status" value="1"/>
</dbReference>
<dbReference type="InterPro" id="IPR051214">
    <property type="entry name" value="GH32_Enzymes"/>
</dbReference>
<dbReference type="InterPro" id="IPR013189">
    <property type="entry name" value="Glyco_hydro_32_C"/>
</dbReference>
<dbReference type="InterPro" id="IPR001362">
    <property type="entry name" value="Glyco_hydro_32"/>
</dbReference>
<feature type="domain" description="Glycosyl hydrolase family 32 N-terminal" evidence="10">
    <location>
        <begin position="28"/>
        <end position="336"/>
    </location>
</feature>
<name>A0ABR7N7Y0_9FIRM</name>
<evidence type="ECO:0000256" key="3">
    <source>
        <dbReference type="ARBA" id="ARBA00012758"/>
    </source>
</evidence>
<evidence type="ECO:0000256" key="2">
    <source>
        <dbReference type="ARBA" id="ARBA00009902"/>
    </source>
</evidence>
<dbReference type="SMART" id="SM00640">
    <property type="entry name" value="Glyco_32"/>
    <property type="match status" value="1"/>
</dbReference>
<sequence>MSNLLEKARSYETEKLIHMDLDKKPLFHISAPTGWINDPNGFSVYDGKVHLFYQYYPYDKVWGPMHWGHSVTTDMICWEQLPVALAPDQEYDKIGCFSGSAIEAEGKHVLVYTGVTKIKLDDGSEQERQNQCIAFGDGKDYVKYENNPVVTGEMLPEGCSRIDFRDPKIWKEDDTYYLIVGNKNDRQIGQVVLCSSKDLKDWKFETVLAANETGKIGTMWECPDFFRLGDKHVLICSPQDMKAQKYEFHNGHNSVYFLGDYDSETHKFEKEAPHALDYGLDFYAPQTTELADGRRIMIAWMKSWDACVIPNSQDWQGMMTLPRELSLEDGKIRQMPVREIEKYRKNPCKYEKAEIDKETTLSGIEGRTIDLTVELKDNDFMIFSMKLASNKEYETKFTYHKTDRMLEIDRTYCGVTKDIVCVRKIKIADPAGLKKMRFILDRQSIELFINDGQQVATTAICTPLEAQEIHFFSDSKIQVNVEKYDIRCEMAHTTICSK</sequence>
<evidence type="ECO:0000256" key="9">
    <source>
        <dbReference type="RuleBase" id="RU365015"/>
    </source>
</evidence>
<keyword evidence="9" id="KW-0963">Cytoplasm</keyword>
<keyword evidence="5 8" id="KW-0378">Hydrolase</keyword>
<dbReference type="Proteomes" id="UP000657421">
    <property type="component" value="Unassembled WGS sequence"/>
</dbReference>
<evidence type="ECO:0000259" key="11">
    <source>
        <dbReference type="Pfam" id="PF08244"/>
    </source>
</evidence>
<dbReference type="EMBL" id="JACRSZ010000003">
    <property type="protein sequence ID" value="MBC8572499.1"/>
    <property type="molecule type" value="Genomic_DNA"/>
</dbReference>
<organism evidence="12 13">
    <name type="scientific">Jingyaoa shaoxingensis</name>
    <dbReference type="NCBI Taxonomy" id="2763671"/>
    <lineage>
        <taxon>Bacteria</taxon>
        <taxon>Bacillati</taxon>
        <taxon>Bacillota</taxon>
        <taxon>Clostridia</taxon>
        <taxon>Lachnospirales</taxon>
        <taxon>Lachnospiraceae</taxon>
        <taxon>Jingyaoa</taxon>
    </lineage>
</organism>
<evidence type="ECO:0000259" key="10">
    <source>
        <dbReference type="Pfam" id="PF00251"/>
    </source>
</evidence>
<protein>
    <recommendedName>
        <fullName evidence="4 8">Sucrose-6-phosphate hydrolase</fullName>
        <ecNumber evidence="3 8">3.2.1.26</ecNumber>
    </recommendedName>
    <alternativeName>
        <fullName evidence="7 9">Invertase</fullName>
    </alternativeName>
</protein>
<dbReference type="InterPro" id="IPR023296">
    <property type="entry name" value="Glyco_hydro_beta-prop_sf"/>
</dbReference>
<comment type="subcellular location">
    <subcellularLocation>
        <location evidence="9">Cytoplasm</location>
    </subcellularLocation>
</comment>
<accession>A0ABR7N7Y0</accession>
<dbReference type="SUPFAM" id="SSF49899">
    <property type="entry name" value="Concanavalin A-like lectins/glucanases"/>
    <property type="match status" value="1"/>
</dbReference>
<dbReference type="Pfam" id="PF00251">
    <property type="entry name" value="Glyco_hydro_32N"/>
    <property type="match status" value="1"/>
</dbReference>
<dbReference type="SUPFAM" id="SSF75005">
    <property type="entry name" value="Arabinanase/levansucrase/invertase"/>
    <property type="match status" value="1"/>
</dbReference>
<dbReference type="GO" id="GO:0016787">
    <property type="term" value="F:hydrolase activity"/>
    <property type="evidence" value="ECO:0007669"/>
    <property type="project" value="UniProtKB-KW"/>
</dbReference>
<evidence type="ECO:0000256" key="5">
    <source>
        <dbReference type="ARBA" id="ARBA00022801"/>
    </source>
</evidence>
<comment type="catalytic activity">
    <reaction evidence="8">
        <text>Hydrolysis of terminal non-reducing beta-D-fructofuranoside residues in beta-D-fructofuranosides.</text>
        <dbReference type="EC" id="3.2.1.26"/>
    </reaction>
</comment>
<evidence type="ECO:0000256" key="1">
    <source>
        <dbReference type="ARBA" id="ARBA00004914"/>
    </source>
</evidence>
<comment type="similarity">
    <text evidence="2 8">Belongs to the glycosyl hydrolase 32 family.</text>
</comment>
<dbReference type="NCBIfam" id="TIGR01322">
    <property type="entry name" value="scrB_fam"/>
    <property type="match status" value="1"/>
</dbReference>
<dbReference type="Gene3D" id="2.60.120.560">
    <property type="entry name" value="Exo-inulinase, domain 1"/>
    <property type="match status" value="1"/>
</dbReference>
<dbReference type="CDD" id="cd08996">
    <property type="entry name" value="GH32_FFase"/>
    <property type="match status" value="1"/>
</dbReference>
<comment type="caution">
    <text evidence="12">The sequence shown here is derived from an EMBL/GenBank/DDBJ whole genome shotgun (WGS) entry which is preliminary data.</text>
</comment>
<keyword evidence="9" id="KW-0119">Carbohydrate metabolism</keyword>
<keyword evidence="6 8" id="KW-0326">Glycosidase</keyword>
<dbReference type="InterPro" id="IPR013320">
    <property type="entry name" value="ConA-like_dom_sf"/>
</dbReference>
<proteinExistence type="inferred from homology"/>
<dbReference type="InterPro" id="IPR006232">
    <property type="entry name" value="Suc6P_hydrolase"/>
</dbReference>